<feature type="compositionally biased region" description="Polar residues" evidence="1">
    <location>
        <begin position="229"/>
        <end position="241"/>
    </location>
</feature>
<protein>
    <submittedName>
        <fullName evidence="2">Uncharacterized protein</fullName>
    </submittedName>
</protein>
<dbReference type="Proteomes" id="UP000826195">
    <property type="component" value="Unassembled WGS sequence"/>
</dbReference>
<feature type="region of interest" description="Disordered" evidence="1">
    <location>
        <begin position="223"/>
        <end position="252"/>
    </location>
</feature>
<dbReference type="EMBL" id="JAHXZJ010000374">
    <property type="protein sequence ID" value="KAH0561385.1"/>
    <property type="molecule type" value="Genomic_DNA"/>
</dbReference>
<name>A0AAV7IZU9_COTGL</name>
<comment type="caution">
    <text evidence="2">The sequence shown here is derived from an EMBL/GenBank/DDBJ whole genome shotgun (WGS) entry which is preliminary data.</text>
</comment>
<evidence type="ECO:0000313" key="2">
    <source>
        <dbReference type="EMBL" id="KAH0561385.1"/>
    </source>
</evidence>
<evidence type="ECO:0000313" key="3">
    <source>
        <dbReference type="Proteomes" id="UP000826195"/>
    </source>
</evidence>
<feature type="region of interest" description="Disordered" evidence="1">
    <location>
        <begin position="34"/>
        <end position="64"/>
    </location>
</feature>
<accession>A0AAV7IZU9</accession>
<sequence length="544" mass="62010">MFSQPSYQINYSSNPNKLNSSLIDVQELNNLLKQSSHPTKKSTVHSFSNGVNKSDRDDKQSKAAVDEKIETVADGIIGVDVGKKKTAVDNAIGADATKILSINRRVQLDVKGKKNYKLKMFSLFHGKIDGLNNLHDSRLDITDLKKTLMTDFEENLSENNDKFEMKNFSNLDNTKELVSIERSLFNKLINKYNNCKNDNQKLNKSNDEDKFLTELKAKVVESYEKRTENSSPNDGVNSANPNLEEKNLSSKSNSVNTIQPLLLESLPDITGQNNEPNVNFHPIYDKSDWSYSKLDTVEDDSDDDDTMNEIMFDNTPVVNYASATLKDKIASDINNSLTSNIIEEIEKSPYSYNLGYEQFIKNLYITILHSMICDADLITNRIKFSIVDIPLIEPIILVEDDASQLLHVLSRSLMRRIFHHKGNLKIVSSDISTSSSLEDYNEDKDKDSRFSPTKMLKLSDDKTHRELSEDSVYLSSIVQEKLLLCYVTVEHAVMHYCQYLSTNGNPDYEHKLLEDIKAKRSKHIFLHELITTKESRTIDRYIGK</sequence>
<keyword evidence="3" id="KW-1185">Reference proteome</keyword>
<feature type="compositionally biased region" description="Basic and acidic residues" evidence="1">
    <location>
        <begin position="53"/>
        <end position="64"/>
    </location>
</feature>
<dbReference type="AlphaFoldDB" id="A0AAV7IZU9"/>
<evidence type="ECO:0000256" key="1">
    <source>
        <dbReference type="SAM" id="MobiDB-lite"/>
    </source>
</evidence>
<proteinExistence type="predicted"/>
<gene>
    <name evidence="2" type="ORF">KQX54_016516</name>
</gene>
<reference evidence="2 3" key="1">
    <citation type="journal article" date="2021" name="J. Hered.">
        <title>A chromosome-level genome assembly of the parasitoid wasp, Cotesia glomerata (Hymenoptera: Braconidae).</title>
        <authorList>
            <person name="Pinto B.J."/>
            <person name="Weis J.J."/>
            <person name="Gamble T."/>
            <person name="Ode P.J."/>
            <person name="Paul R."/>
            <person name="Zaspel J.M."/>
        </authorList>
    </citation>
    <scope>NUCLEOTIDE SEQUENCE [LARGE SCALE GENOMIC DNA]</scope>
    <source>
        <strain evidence="2">CgM1</strain>
    </source>
</reference>
<organism evidence="2 3">
    <name type="scientific">Cotesia glomerata</name>
    <name type="common">Lepidopteran parasitic wasp</name>
    <name type="synonym">Apanteles glomeratus</name>
    <dbReference type="NCBI Taxonomy" id="32391"/>
    <lineage>
        <taxon>Eukaryota</taxon>
        <taxon>Metazoa</taxon>
        <taxon>Ecdysozoa</taxon>
        <taxon>Arthropoda</taxon>
        <taxon>Hexapoda</taxon>
        <taxon>Insecta</taxon>
        <taxon>Pterygota</taxon>
        <taxon>Neoptera</taxon>
        <taxon>Endopterygota</taxon>
        <taxon>Hymenoptera</taxon>
        <taxon>Apocrita</taxon>
        <taxon>Ichneumonoidea</taxon>
        <taxon>Braconidae</taxon>
        <taxon>Microgastrinae</taxon>
        <taxon>Cotesia</taxon>
    </lineage>
</organism>